<dbReference type="KEGG" id="sehc:A35E_00624"/>
<protein>
    <submittedName>
        <fullName evidence="1">Uncharacterized protein</fullName>
    </submittedName>
</protein>
<gene>
    <name evidence="1" type="ORF">A35E_00624</name>
</gene>
<name>J7GWQ9_9ENTR</name>
<dbReference type="EMBL" id="CP003547">
    <property type="protein sequence ID" value="AFP85901.1"/>
    <property type="molecule type" value="Genomic_DNA"/>
</dbReference>
<sequence>MGGLLYLDSLLRFFEHPKAKMRMKLYWMIR</sequence>
<reference evidence="1 2" key="1">
    <citation type="journal article" date="2012" name="Mol. Biol. Evol.">
        <title>Genome reduction and co-evolution between the primary and secondary bacterial symbionts of psyllids.</title>
        <authorList>
            <person name="Sloan D.B."/>
            <person name="Moran N.A."/>
        </authorList>
    </citation>
    <scope>NUCLEOTIDE SEQUENCE [LARGE SCALE GENOMIC DNA]</scope>
    <source>
        <strain evidence="1">Hcub_S</strain>
    </source>
</reference>
<dbReference type="HOGENOM" id="CLU_3405340_0_0_6"/>
<evidence type="ECO:0000313" key="1">
    <source>
        <dbReference type="EMBL" id="AFP85901.1"/>
    </source>
</evidence>
<evidence type="ECO:0000313" key="2">
    <source>
        <dbReference type="Proteomes" id="UP000003937"/>
    </source>
</evidence>
<dbReference type="Proteomes" id="UP000003937">
    <property type="component" value="Chromosome"/>
</dbReference>
<keyword evidence="2" id="KW-1185">Reference proteome</keyword>
<proteinExistence type="predicted"/>
<organism evidence="1 2">
    <name type="scientific">secondary endosymbiont of Heteropsylla cubana</name>
    <dbReference type="NCBI Taxonomy" id="134287"/>
    <lineage>
        <taxon>Bacteria</taxon>
        <taxon>Pseudomonadati</taxon>
        <taxon>Pseudomonadota</taxon>
        <taxon>Gammaproteobacteria</taxon>
        <taxon>Enterobacterales</taxon>
        <taxon>Enterobacteriaceae</taxon>
        <taxon>aphid secondary symbionts</taxon>
    </lineage>
</organism>
<dbReference type="AlphaFoldDB" id="J7GWQ9"/>
<accession>J7GWQ9</accession>